<organism evidence="1 2">
    <name type="scientific">Actinomycetospora chibensis</name>
    <dbReference type="NCBI Taxonomy" id="663606"/>
    <lineage>
        <taxon>Bacteria</taxon>
        <taxon>Bacillati</taxon>
        <taxon>Actinomycetota</taxon>
        <taxon>Actinomycetes</taxon>
        <taxon>Pseudonocardiales</taxon>
        <taxon>Pseudonocardiaceae</taxon>
        <taxon>Actinomycetospora</taxon>
    </lineage>
</organism>
<name>A0ABV9RE22_9PSEU</name>
<proteinExistence type="predicted"/>
<dbReference type="SUPFAM" id="SSF51679">
    <property type="entry name" value="Bacterial luciferase-like"/>
    <property type="match status" value="1"/>
</dbReference>
<comment type="caution">
    <text evidence="1">The sequence shown here is derived from an EMBL/GenBank/DDBJ whole genome shotgun (WGS) entry which is preliminary data.</text>
</comment>
<accession>A0ABV9RE22</accession>
<reference evidence="2" key="1">
    <citation type="journal article" date="2019" name="Int. J. Syst. Evol. Microbiol.">
        <title>The Global Catalogue of Microorganisms (GCM) 10K type strain sequencing project: providing services to taxonomists for standard genome sequencing and annotation.</title>
        <authorList>
            <consortium name="The Broad Institute Genomics Platform"/>
            <consortium name="The Broad Institute Genome Sequencing Center for Infectious Disease"/>
            <person name="Wu L."/>
            <person name="Ma J."/>
        </authorList>
    </citation>
    <scope>NUCLEOTIDE SEQUENCE [LARGE SCALE GENOMIC DNA]</scope>
    <source>
        <strain evidence="2">CCUG 50347</strain>
    </source>
</reference>
<dbReference type="Gene3D" id="3.20.20.30">
    <property type="entry name" value="Luciferase-like domain"/>
    <property type="match status" value="1"/>
</dbReference>
<dbReference type="EMBL" id="JBHSIM010000010">
    <property type="protein sequence ID" value="MFC4831809.1"/>
    <property type="molecule type" value="Genomic_DNA"/>
</dbReference>
<dbReference type="InterPro" id="IPR036661">
    <property type="entry name" value="Luciferase-like_sf"/>
</dbReference>
<protein>
    <submittedName>
        <fullName evidence="1">Uncharacterized protein</fullName>
    </submittedName>
</protein>
<sequence>MVGHEQVTEKLAELNDAGMQGMIFGLIDYNEELTYFDENVMPLLKQAGLRH</sequence>
<evidence type="ECO:0000313" key="2">
    <source>
        <dbReference type="Proteomes" id="UP001595909"/>
    </source>
</evidence>
<dbReference type="Proteomes" id="UP001595909">
    <property type="component" value="Unassembled WGS sequence"/>
</dbReference>
<keyword evidence="2" id="KW-1185">Reference proteome</keyword>
<dbReference type="RefSeq" id="WP_274191897.1">
    <property type="nucleotide sequence ID" value="NZ_BAABHN010000010.1"/>
</dbReference>
<evidence type="ECO:0000313" key="1">
    <source>
        <dbReference type="EMBL" id="MFC4831809.1"/>
    </source>
</evidence>
<gene>
    <name evidence="1" type="ORF">ACFPEL_05240</name>
</gene>